<evidence type="ECO:0000313" key="2">
    <source>
        <dbReference type="Proteomes" id="UP000254866"/>
    </source>
</evidence>
<accession>A0A370T9T2</accession>
<name>A0A370T9T2_9HELO</name>
<dbReference type="STRING" id="2656787.A0A370T9T2"/>
<dbReference type="RefSeq" id="XP_031864952.1">
    <property type="nucleotide sequence ID" value="XM_032018928.1"/>
</dbReference>
<dbReference type="PANTHER" id="PTHR37535">
    <property type="entry name" value="FLUG DOMAIN PROTEIN"/>
    <property type="match status" value="1"/>
</dbReference>
<dbReference type="OrthoDB" id="4485682at2759"/>
<keyword evidence="2" id="KW-1185">Reference proteome</keyword>
<sequence>MRVNWKPKWLKRPLFRKSVLEEGHSSDAMRDQIARHATGSGVFNGSYINKHVNFNSQDAYLESEVSEEGLTRVFAYMSLRYNPGAPSGVPSELLHELLTEDTKIATLGREVEELRKDIKATYSLIKHALAERIQEYRYLQQRLKNAKKSLIDEFNTVYRQDYFSCVYNEMMKMSLDQTAIVEPGDEPMVQHALEERNQL</sequence>
<proteinExistence type="predicted"/>
<gene>
    <name evidence="1" type="ORF">BP5553_10305</name>
</gene>
<dbReference type="GeneID" id="43603154"/>
<dbReference type="EMBL" id="NPIC01000015">
    <property type="protein sequence ID" value="RDL30427.1"/>
    <property type="molecule type" value="Genomic_DNA"/>
</dbReference>
<reference evidence="1 2" key="1">
    <citation type="journal article" date="2018" name="IMA Fungus">
        <title>IMA Genome-F 9: Draft genome sequence of Annulohypoxylon stygium, Aspergillus mulundensis, Berkeleyomyces basicola (syn. Thielaviopsis basicola), Ceratocystis smalleyi, two Cercospora beticola strains, Coleophoma cylindrospora, Fusarium fracticaudum, Phialophora cf. hyalina, and Morchella septimelata.</title>
        <authorList>
            <person name="Wingfield B.D."/>
            <person name="Bills G.F."/>
            <person name="Dong Y."/>
            <person name="Huang W."/>
            <person name="Nel W.J."/>
            <person name="Swalarsk-Parry B.S."/>
            <person name="Vaghefi N."/>
            <person name="Wilken P.M."/>
            <person name="An Z."/>
            <person name="de Beer Z.W."/>
            <person name="De Vos L."/>
            <person name="Chen L."/>
            <person name="Duong T.A."/>
            <person name="Gao Y."/>
            <person name="Hammerbacher A."/>
            <person name="Kikkert J.R."/>
            <person name="Li Y."/>
            <person name="Li H."/>
            <person name="Li K."/>
            <person name="Li Q."/>
            <person name="Liu X."/>
            <person name="Ma X."/>
            <person name="Naidoo K."/>
            <person name="Pethybridge S.J."/>
            <person name="Sun J."/>
            <person name="Steenkamp E.T."/>
            <person name="van der Nest M.A."/>
            <person name="van Wyk S."/>
            <person name="Wingfield M.J."/>
            <person name="Xiong C."/>
            <person name="Yue Q."/>
            <person name="Zhang X."/>
        </authorList>
    </citation>
    <scope>NUCLEOTIDE SEQUENCE [LARGE SCALE GENOMIC DNA]</scope>
    <source>
        <strain evidence="1 2">BP 5553</strain>
    </source>
</reference>
<dbReference type="InterPro" id="IPR021842">
    <property type="entry name" value="DUF3435"/>
</dbReference>
<dbReference type="Pfam" id="PF11917">
    <property type="entry name" value="DUF3435"/>
    <property type="match status" value="1"/>
</dbReference>
<dbReference type="PANTHER" id="PTHR37535:SF4">
    <property type="entry name" value="FLUG DOMAIN-CONTAINING PROTEIN"/>
    <property type="match status" value="1"/>
</dbReference>
<comment type="caution">
    <text evidence="1">The sequence shown here is derived from an EMBL/GenBank/DDBJ whole genome shotgun (WGS) entry which is preliminary data.</text>
</comment>
<evidence type="ECO:0000313" key="1">
    <source>
        <dbReference type="EMBL" id="RDL30427.1"/>
    </source>
</evidence>
<protein>
    <submittedName>
        <fullName evidence="1">Uncharacterized protein</fullName>
    </submittedName>
</protein>
<organism evidence="1 2">
    <name type="scientific">Venustampulla echinocandica</name>
    <dbReference type="NCBI Taxonomy" id="2656787"/>
    <lineage>
        <taxon>Eukaryota</taxon>
        <taxon>Fungi</taxon>
        <taxon>Dikarya</taxon>
        <taxon>Ascomycota</taxon>
        <taxon>Pezizomycotina</taxon>
        <taxon>Leotiomycetes</taxon>
        <taxon>Helotiales</taxon>
        <taxon>Pleuroascaceae</taxon>
        <taxon>Venustampulla</taxon>
    </lineage>
</organism>
<dbReference type="Proteomes" id="UP000254866">
    <property type="component" value="Unassembled WGS sequence"/>
</dbReference>
<dbReference type="AlphaFoldDB" id="A0A370T9T2"/>